<evidence type="ECO:0000256" key="1">
    <source>
        <dbReference type="SAM" id="MobiDB-lite"/>
    </source>
</evidence>
<evidence type="ECO:0000313" key="3">
    <source>
        <dbReference type="Proteomes" id="UP001220324"/>
    </source>
</evidence>
<dbReference type="EMBL" id="JAQIZZ010000008">
    <property type="protein sequence ID" value="KAJ5526314.1"/>
    <property type="molecule type" value="Genomic_DNA"/>
</dbReference>
<sequence>MNIQKAKQQVQWKEDPEDQSGREMSLEVLIMIILQLERDERLIALKRRRTQVKLAQRAYRQRKDDTLAALKKQCGDLEEVIRNINEAFNAFYSDSCHSGIGSREPKHMYHLRQTAKYMGDLTDIAIGKASKRVSERDNMSNRASLNSPFKQRPSHEQRSFQPGPLSYQATNDGLSANWIASLTAGIPELCISGTGGGVIEAMDPLNDLLCPSPMLDLTYLTSHTNTAERATFARRLQHDALERGFELSVAEKRSPIAYEYY</sequence>
<reference evidence="2 3" key="1">
    <citation type="journal article" date="2023" name="IMA Fungus">
        <title>Comparative genomic study of the Penicillium genus elucidates a diverse pangenome and 15 lateral gene transfer events.</title>
        <authorList>
            <person name="Petersen C."/>
            <person name="Sorensen T."/>
            <person name="Nielsen M.R."/>
            <person name="Sondergaard T.E."/>
            <person name="Sorensen J.L."/>
            <person name="Fitzpatrick D.A."/>
            <person name="Frisvad J.C."/>
            <person name="Nielsen K.L."/>
        </authorList>
    </citation>
    <scope>NUCLEOTIDE SEQUENCE [LARGE SCALE GENOMIC DNA]</scope>
    <source>
        <strain evidence="2 3">IBT 35679</strain>
    </source>
</reference>
<dbReference type="Proteomes" id="UP001220324">
    <property type="component" value="Unassembled WGS sequence"/>
</dbReference>
<protein>
    <recommendedName>
        <fullName evidence="4">BZIP domain-containing protein</fullName>
    </recommendedName>
</protein>
<keyword evidence="3" id="KW-1185">Reference proteome</keyword>
<accession>A0AAD6CMM9</accession>
<comment type="caution">
    <text evidence="2">The sequence shown here is derived from an EMBL/GenBank/DDBJ whole genome shotgun (WGS) entry which is preliminary data.</text>
</comment>
<dbReference type="CDD" id="cd14688">
    <property type="entry name" value="bZIP_YAP"/>
    <property type="match status" value="1"/>
</dbReference>
<feature type="region of interest" description="Disordered" evidence="1">
    <location>
        <begin position="132"/>
        <end position="165"/>
    </location>
</feature>
<dbReference type="PANTHER" id="PTHR40618">
    <property type="entry name" value="B-ZIP TRANSCRIPTION FACTOR (EUROFUNG)-RELATED"/>
    <property type="match status" value="1"/>
</dbReference>
<dbReference type="AlphaFoldDB" id="A0AAD6CMM9"/>
<evidence type="ECO:0000313" key="2">
    <source>
        <dbReference type="EMBL" id="KAJ5526314.1"/>
    </source>
</evidence>
<dbReference type="PANTHER" id="PTHR40618:SF1">
    <property type="entry name" value="B-ZIP TRANSCRIPTION FACTOR (EUROFUNG)"/>
    <property type="match status" value="1"/>
</dbReference>
<proteinExistence type="predicted"/>
<dbReference type="InterPro" id="IPR046347">
    <property type="entry name" value="bZIP_sf"/>
</dbReference>
<gene>
    <name evidence="2" type="ORF">N7494_012964</name>
</gene>
<feature type="compositionally biased region" description="Polar residues" evidence="1">
    <location>
        <begin position="140"/>
        <end position="149"/>
    </location>
</feature>
<evidence type="ECO:0008006" key="4">
    <source>
        <dbReference type="Google" id="ProtNLM"/>
    </source>
</evidence>
<dbReference type="GO" id="GO:0003700">
    <property type="term" value="F:DNA-binding transcription factor activity"/>
    <property type="evidence" value="ECO:0007669"/>
    <property type="project" value="InterPro"/>
</dbReference>
<dbReference type="SUPFAM" id="SSF57959">
    <property type="entry name" value="Leucine zipper domain"/>
    <property type="match status" value="1"/>
</dbReference>
<name>A0AAD6CMM9_9EURO</name>
<dbReference type="Gene3D" id="1.20.5.170">
    <property type="match status" value="1"/>
</dbReference>
<organism evidence="2 3">
    <name type="scientific">Penicillium frequentans</name>
    <dbReference type="NCBI Taxonomy" id="3151616"/>
    <lineage>
        <taxon>Eukaryota</taxon>
        <taxon>Fungi</taxon>
        <taxon>Dikarya</taxon>
        <taxon>Ascomycota</taxon>
        <taxon>Pezizomycotina</taxon>
        <taxon>Eurotiomycetes</taxon>
        <taxon>Eurotiomycetidae</taxon>
        <taxon>Eurotiales</taxon>
        <taxon>Aspergillaceae</taxon>
        <taxon>Penicillium</taxon>
    </lineage>
</organism>